<dbReference type="InterPro" id="IPR004090">
    <property type="entry name" value="Chemotax_Me-accpt_rcpt"/>
</dbReference>
<evidence type="ECO:0000256" key="2">
    <source>
        <dbReference type="ARBA" id="ARBA00023224"/>
    </source>
</evidence>
<feature type="transmembrane region" description="Helical" evidence="5">
    <location>
        <begin position="286"/>
        <end position="304"/>
    </location>
</feature>
<feature type="domain" description="HAMP" evidence="7">
    <location>
        <begin position="305"/>
        <end position="357"/>
    </location>
</feature>
<dbReference type="RefSeq" id="WP_369667585.1">
    <property type="nucleotide sequence ID" value="NZ_JBDKXB010000017.1"/>
</dbReference>
<evidence type="ECO:0000259" key="7">
    <source>
        <dbReference type="PROSITE" id="PS50885"/>
    </source>
</evidence>
<comment type="similarity">
    <text evidence="3">Belongs to the methyl-accepting chemotaxis (MCP) protein family.</text>
</comment>
<dbReference type="Pfam" id="PF14827">
    <property type="entry name" value="dCache_3"/>
    <property type="match status" value="1"/>
</dbReference>
<dbReference type="InterPro" id="IPR029150">
    <property type="entry name" value="dCache_3"/>
</dbReference>
<dbReference type="SUPFAM" id="SSF58104">
    <property type="entry name" value="Methyl-accepting chemotaxis protein (MCP) signaling domain"/>
    <property type="match status" value="1"/>
</dbReference>
<evidence type="ECO:0000313" key="8">
    <source>
        <dbReference type="EMBL" id="MEY6433200.1"/>
    </source>
</evidence>
<keyword evidence="5" id="KW-1133">Transmembrane helix</keyword>
<keyword evidence="5" id="KW-0812">Transmembrane</keyword>
<evidence type="ECO:0000256" key="1">
    <source>
        <dbReference type="ARBA" id="ARBA00004370"/>
    </source>
</evidence>
<dbReference type="PROSITE" id="PS50111">
    <property type="entry name" value="CHEMOTAXIS_TRANSDUC_2"/>
    <property type="match status" value="1"/>
</dbReference>
<dbReference type="InterPro" id="IPR029151">
    <property type="entry name" value="Sensor-like_sf"/>
</dbReference>
<dbReference type="Gene3D" id="3.30.450.20">
    <property type="entry name" value="PAS domain"/>
    <property type="match status" value="1"/>
</dbReference>
<comment type="caution">
    <text evidence="8">The sequence shown here is derived from an EMBL/GenBank/DDBJ whole genome shotgun (WGS) entry which is preliminary data.</text>
</comment>
<evidence type="ECO:0000256" key="5">
    <source>
        <dbReference type="SAM" id="Phobius"/>
    </source>
</evidence>
<dbReference type="Pfam" id="PF00015">
    <property type="entry name" value="MCPsignal"/>
    <property type="match status" value="1"/>
</dbReference>
<keyword evidence="9" id="KW-1185">Reference proteome</keyword>
<evidence type="ECO:0000256" key="4">
    <source>
        <dbReference type="PROSITE-ProRule" id="PRU00284"/>
    </source>
</evidence>
<organism evidence="8 9">
    <name type="scientific">Thioalkalicoccus limnaeus</name>
    <dbReference type="NCBI Taxonomy" id="120681"/>
    <lineage>
        <taxon>Bacteria</taxon>
        <taxon>Pseudomonadati</taxon>
        <taxon>Pseudomonadota</taxon>
        <taxon>Gammaproteobacteria</taxon>
        <taxon>Chromatiales</taxon>
        <taxon>Chromatiaceae</taxon>
        <taxon>Thioalkalicoccus</taxon>
    </lineage>
</organism>
<dbReference type="PANTHER" id="PTHR32089">
    <property type="entry name" value="METHYL-ACCEPTING CHEMOTAXIS PROTEIN MCPB"/>
    <property type="match status" value="1"/>
</dbReference>
<dbReference type="SUPFAM" id="SSF103190">
    <property type="entry name" value="Sensory domain-like"/>
    <property type="match status" value="1"/>
</dbReference>
<dbReference type="PRINTS" id="PR00260">
    <property type="entry name" value="CHEMTRNSDUCR"/>
</dbReference>
<dbReference type="Pfam" id="PF00672">
    <property type="entry name" value="HAMP"/>
    <property type="match status" value="1"/>
</dbReference>
<protein>
    <submittedName>
        <fullName evidence="8">Methyl-accepting chemotaxis protein</fullName>
    </submittedName>
</protein>
<feature type="transmembrane region" description="Helical" evidence="5">
    <location>
        <begin position="7"/>
        <end position="29"/>
    </location>
</feature>
<keyword evidence="2 4" id="KW-0807">Transducer</keyword>
<evidence type="ECO:0000259" key="6">
    <source>
        <dbReference type="PROSITE" id="PS50111"/>
    </source>
</evidence>
<sequence length="649" mass="70450">MFSKLRLWANILIGMGFAILVAMVTLTLINLRNLESVIEAGEEAELRRIANTIQVNIAAETETAQALSALVANMPEVQTRFAAGDRAWLRDQLLPAYRVLEANHAVVQFQFHHPPARSFLRLHLPDKHGDDLAAFRHTVVATNTELAPHRGLEIGVGDLGARGMVPVFDEGQHIGSVEFGLSFGQSFFDAFKRDYGVDAGLHLFRNDRIETFAGTYGEQPLSGAADLEAAFSGQPRTTRLMLDGVPFAVYAEAVLDYSGRPLGVIEVAMDRRDHLANLARATRTSWLVGLLAVLLGLAVSWFMARALTRRIARLGDGVRQVAAGNLAGAIPIAGRDELASLAVSIEQMREHLHDLVAEVDANAREVHVAAEEIAHSVDGQAANSSEMSASVAEITSTMEELSASSIQIAEYSGTVVEIAKRTYDDSLQGAEAMQRLTTRMTEIHDRNQDSLREIIDLGRKSKEISRIMVIIDTVADQTKLIAFNAALEASSAGEAGRRFGVVAAEIRRLADSVSESTNEIETKVAEIQEAINRLVITSEKGAVGIEQGMEETAQTASFLETLVEAASESSRSAQQINLSTQQQRTASNQVVIALREIVAASADTAQTVQRIAQVTQQMTRSSALLRKQVATFTLARAEPSPDSKKPTRI</sequence>
<evidence type="ECO:0000313" key="9">
    <source>
        <dbReference type="Proteomes" id="UP001564408"/>
    </source>
</evidence>
<reference evidence="8 9" key="1">
    <citation type="submission" date="2024-05" db="EMBL/GenBank/DDBJ databases">
        <title>Genome Sequence and Characterization of the New Strain Purple Sulfur Bacterium of Genus Thioalkalicoccus.</title>
        <authorList>
            <person name="Bryantseva I.A."/>
            <person name="Kyndt J.A."/>
            <person name="Imhoff J.F."/>
        </authorList>
    </citation>
    <scope>NUCLEOTIDE SEQUENCE [LARGE SCALE GENOMIC DNA]</scope>
    <source>
        <strain evidence="8 9">Um2</strain>
    </source>
</reference>
<proteinExistence type="inferred from homology"/>
<comment type="subcellular location">
    <subcellularLocation>
        <location evidence="1">Membrane</location>
    </subcellularLocation>
</comment>
<name>A0ABV4BG67_9GAMM</name>
<dbReference type="CDD" id="cd06225">
    <property type="entry name" value="HAMP"/>
    <property type="match status" value="1"/>
</dbReference>
<dbReference type="SMART" id="SM00283">
    <property type="entry name" value="MA"/>
    <property type="match status" value="1"/>
</dbReference>
<dbReference type="Gene3D" id="1.10.287.950">
    <property type="entry name" value="Methyl-accepting chemotaxis protein"/>
    <property type="match status" value="1"/>
</dbReference>
<dbReference type="PROSITE" id="PS50885">
    <property type="entry name" value="HAMP"/>
    <property type="match status" value="1"/>
</dbReference>
<dbReference type="PANTHER" id="PTHR32089:SF112">
    <property type="entry name" value="LYSOZYME-LIKE PROTEIN-RELATED"/>
    <property type="match status" value="1"/>
</dbReference>
<feature type="domain" description="Methyl-accepting transducer" evidence="6">
    <location>
        <begin position="362"/>
        <end position="598"/>
    </location>
</feature>
<keyword evidence="5" id="KW-0472">Membrane</keyword>
<dbReference type="InterPro" id="IPR004089">
    <property type="entry name" value="MCPsignal_dom"/>
</dbReference>
<gene>
    <name evidence="8" type="ORF">ABC977_12385</name>
</gene>
<accession>A0ABV4BG67</accession>
<dbReference type="EMBL" id="JBDKXB010000017">
    <property type="protein sequence ID" value="MEY6433200.1"/>
    <property type="molecule type" value="Genomic_DNA"/>
</dbReference>
<dbReference type="SMART" id="SM00304">
    <property type="entry name" value="HAMP"/>
    <property type="match status" value="1"/>
</dbReference>
<dbReference type="InterPro" id="IPR003660">
    <property type="entry name" value="HAMP_dom"/>
</dbReference>
<evidence type="ECO:0000256" key="3">
    <source>
        <dbReference type="ARBA" id="ARBA00029447"/>
    </source>
</evidence>
<dbReference type="Proteomes" id="UP001564408">
    <property type="component" value="Unassembled WGS sequence"/>
</dbReference>